<comment type="caution">
    <text evidence="6">The sequence shown here is derived from an EMBL/GenBank/DDBJ whole genome shotgun (WGS) entry which is preliminary data.</text>
</comment>
<dbReference type="SMART" id="SM00212">
    <property type="entry name" value="UBCc"/>
    <property type="match status" value="1"/>
</dbReference>
<dbReference type="EMBL" id="BSXN01000135">
    <property type="protein sequence ID" value="GME67274.1"/>
    <property type="molecule type" value="Genomic_DNA"/>
</dbReference>
<gene>
    <name evidence="6" type="ORF">Cboi02_000070200</name>
</gene>
<protein>
    <submittedName>
        <fullName evidence="6">Unnamed protein product</fullName>
    </submittedName>
</protein>
<dbReference type="CDD" id="cd23812">
    <property type="entry name" value="UBCc_ScPEX4-like"/>
    <property type="match status" value="1"/>
</dbReference>
<evidence type="ECO:0000256" key="1">
    <source>
        <dbReference type="ARBA" id="ARBA00022679"/>
    </source>
</evidence>
<keyword evidence="7" id="KW-1185">Reference proteome</keyword>
<dbReference type="GO" id="GO:0005524">
    <property type="term" value="F:ATP binding"/>
    <property type="evidence" value="ECO:0007669"/>
    <property type="project" value="UniProtKB-UniRule"/>
</dbReference>
<reference evidence="6" key="1">
    <citation type="submission" date="2023-04" db="EMBL/GenBank/DDBJ databases">
        <title>Candida boidinii NBRC 10035.</title>
        <authorList>
            <person name="Ichikawa N."/>
            <person name="Sato H."/>
            <person name="Tonouchi N."/>
        </authorList>
    </citation>
    <scope>NUCLEOTIDE SEQUENCE</scope>
    <source>
        <strain evidence="6">NBRC 10035</strain>
    </source>
</reference>
<dbReference type="PROSITE" id="PS00183">
    <property type="entry name" value="UBC_1"/>
    <property type="match status" value="1"/>
</dbReference>
<dbReference type="GO" id="GO:0016740">
    <property type="term" value="F:transferase activity"/>
    <property type="evidence" value="ECO:0007669"/>
    <property type="project" value="UniProtKB-KW"/>
</dbReference>
<dbReference type="InterPro" id="IPR023313">
    <property type="entry name" value="UBQ-conjugating_AS"/>
</dbReference>
<keyword evidence="1" id="KW-0808">Transferase</keyword>
<dbReference type="PANTHER" id="PTHR24068">
    <property type="entry name" value="UBIQUITIN-CONJUGATING ENZYME E2"/>
    <property type="match status" value="1"/>
</dbReference>
<dbReference type="Pfam" id="PF00179">
    <property type="entry name" value="UQ_con"/>
    <property type="match status" value="2"/>
</dbReference>
<dbReference type="PROSITE" id="PS50127">
    <property type="entry name" value="UBC_2"/>
    <property type="match status" value="1"/>
</dbReference>
<dbReference type="InterPro" id="IPR016135">
    <property type="entry name" value="UBQ-conjugating_enzyme/RWD"/>
</dbReference>
<feature type="active site" description="Glycyl thioester intermediate" evidence="3">
    <location>
        <position position="122"/>
    </location>
</feature>
<keyword evidence="4" id="KW-0547">Nucleotide-binding</keyword>
<sequence>MNASEKRLLKELRNQDGDMFKWFAIVKGPDGSCFEDTYWELLIDIPQSYPLQPPNISFKTLSNERIMDLKKKDKSLKKKYQFVHDVKYGEEAEDGGDGVKAVIKKCYKMPHPNINFKTGEICLDILQSKWSPAWTLQSSVMAIISLLTNPEPLSPLNIDLANILKIEDHTAYNDLVRYYANKYSTIEVIKI</sequence>
<organism evidence="6 7">
    <name type="scientific">Candida boidinii</name>
    <name type="common">Yeast</name>
    <dbReference type="NCBI Taxonomy" id="5477"/>
    <lineage>
        <taxon>Eukaryota</taxon>
        <taxon>Fungi</taxon>
        <taxon>Dikarya</taxon>
        <taxon>Ascomycota</taxon>
        <taxon>Saccharomycotina</taxon>
        <taxon>Pichiomycetes</taxon>
        <taxon>Pichiales</taxon>
        <taxon>Pichiaceae</taxon>
        <taxon>Ogataea</taxon>
        <taxon>Ogataea/Candida clade</taxon>
    </lineage>
</organism>
<evidence type="ECO:0000256" key="4">
    <source>
        <dbReference type="RuleBase" id="RU362109"/>
    </source>
</evidence>
<evidence type="ECO:0000256" key="2">
    <source>
        <dbReference type="ARBA" id="ARBA00022786"/>
    </source>
</evidence>
<comment type="similarity">
    <text evidence="4">Belongs to the ubiquitin-conjugating enzyme family.</text>
</comment>
<dbReference type="InterPro" id="IPR000608">
    <property type="entry name" value="UBC"/>
</dbReference>
<name>A0A9W6SUU8_CANBO</name>
<evidence type="ECO:0000259" key="5">
    <source>
        <dbReference type="PROSITE" id="PS50127"/>
    </source>
</evidence>
<keyword evidence="2 4" id="KW-0833">Ubl conjugation pathway</keyword>
<dbReference type="SUPFAM" id="SSF54495">
    <property type="entry name" value="UBC-like"/>
    <property type="match status" value="2"/>
</dbReference>
<keyword evidence="4" id="KW-0067">ATP-binding</keyword>
<evidence type="ECO:0000313" key="6">
    <source>
        <dbReference type="EMBL" id="GME67274.1"/>
    </source>
</evidence>
<dbReference type="AlphaFoldDB" id="A0A9W6SUU8"/>
<evidence type="ECO:0000256" key="3">
    <source>
        <dbReference type="PROSITE-ProRule" id="PRU10133"/>
    </source>
</evidence>
<proteinExistence type="inferred from homology"/>
<accession>A0A9W6SUU8</accession>
<dbReference type="Proteomes" id="UP001165120">
    <property type="component" value="Unassembled WGS sequence"/>
</dbReference>
<evidence type="ECO:0000313" key="7">
    <source>
        <dbReference type="Proteomes" id="UP001165120"/>
    </source>
</evidence>
<dbReference type="Gene3D" id="3.10.110.10">
    <property type="entry name" value="Ubiquitin Conjugating Enzyme"/>
    <property type="match status" value="1"/>
</dbReference>
<feature type="domain" description="UBC core" evidence="5">
    <location>
        <begin position="1"/>
        <end position="185"/>
    </location>
</feature>